<dbReference type="AlphaFoldDB" id="A0A1N7KIT5"/>
<dbReference type="RefSeq" id="WP_054343401.1">
    <property type="nucleotide sequence ID" value="NZ_FTOE01000002.1"/>
</dbReference>
<sequence>MTALLRAVESPLIPTGFTVNPHESSQRLQVVTLSNEVINGFVDAVAQWPVQALEYKPFLRFAVADKLDALTEHTLGRFLNATMQDRETAAFVLQYEGEPNVEAGELRTEFEIKLSTAISHMIGMPNHDSMYGKYYARFTVKNEDNSDSYLRQAHRRMELHNDGTYVNERTDFVLMQKLGEAHMEGGESLLLHIDDWADLNKFYHHPLAKQELVWGAPKSKNVESKITHPIFFEEDKNGKPHMLFIDQFVEPQNMAEGLYLYQMGESIEADPNYLSVCLPVGSMLIAQNHCWMHGRDKFVAHPELSRELLRQRGHFTK</sequence>
<keyword evidence="6" id="KW-1185">Reference proteome</keyword>
<dbReference type="OrthoDB" id="8954293at2"/>
<reference evidence="6" key="1">
    <citation type="submission" date="2017-01" db="EMBL/GenBank/DDBJ databases">
        <authorList>
            <person name="Varghese N."/>
            <person name="Submissions S."/>
        </authorList>
    </citation>
    <scope>NUCLEOTIDE SEQUENCE [LARGE SCALE GENOMIC DNA]</scope>
    <source>
        <strain evidence="6">DSM 22306</strain>
    </source>
</reference>
<keyword evidence="3" id="KW-0560">Oxidoreductase</keyword>
<accession>A0A1N7KIT5</accession>
<evidence type="ECO:0000256" key="4">
    <source>
        <dbReference type="ARBA" id="ARBA00023004"/>
    </source>
</evidence>
<dbReference type="SUPFAM" id="SSF51197">
    <property type="entry name" value="Clavaminate synthase-like"/>
    <property type="match status" value="1"/>
</dbReference>
<keyword evidence="2" id="KW-0223">Dioxygenase</keyword>
<keyword evidence="1" id="KW-0479">Metal-binding</keyword>
<gene>
    <name evidence="5" type="ORF">SAMN05421760_102483</name>
</gene>
<dbReference type="InterPro" id="IPR015038">
    <property type="entry name" value="GlaH"/>
</dbReference>
<dbReference type="Pfam" id="PF08943">
    <property type="entry name" value="CsiD"/>
    <property type="match status" value="1"/>
</dbReference>
<dbReference type="Proteomes" id="UP000185999">
    <property type="component" value="Unassembled WGS sequence"/>
</dbReference>
<dbReference type="EMBL" id="FTOE01000002">
    <property type="protein sequence ID" value="SIS61542.1"/>
    <property type="molecule type" value="Genomic_DNA"/>
</dbReference>
<evidence type="ECO:0000313" key="6">
    <source>
        <dbReference type="Proteomes" id="UP000185999"/>
    </source>
</evidence>
<evidence type="ECO:0000313" key="5">
    <source>
        <dbReference type="EMBL" id="SIS61542.1"/>
    </source>
</evidence>
<evidence type="ECO:0000256" key="3">
    <source>
        <dbReference type="ARBA" id="ARBA00023002"/>
    </source>
</evidence>
<dbReference type="GO" id="GO:0005506">
    <property type="term" value="F:iron ion binding"/>
    <property type="evidence" value="ECO:0007669"/>
    <property type="project" value="InterPro"/>
</dbReference>
<dbReference type="NCBIfam" id="NF002814">
    <property type="entry name" value="PRK02963.1"/>
    <property type="match status" value="1"/>
</dbReference>
<protein>
    <submittedName>
        <fullName evidence="5">Protein CsiD</fullName>
    </submittedName>
</protein>
<proteinExistence type="predicted"/>
<name>A0A1N7KIT5_9GAMM</name>
<dbReference type="GO" id="GO:0050498">
    <property type="term" value="F:oxidoreductase activity, acting on paired donors, with incorporation or reduction of molecular oxygen, with 2-oxoglutarate as one donor, and the other dehydrogenated"/>
    <property type="evidence" value="ECO:0007669"/>
    <property type="project" value="InterPro"/>
</dbReference>
<dbReference type="InterPro" id="IPR042098">
    <property type="entry name" value="TauD-like_sf"/>
</dbReference>
<evidence type="ECO:0000256" key="2">
    <source>
        <dbReference type="ARBA" id="ARBA00022964"/>
    </source>
</evidence>
<keyword evidence="4" id="KW-0408">Iron</keyword>
<organism evidence="5 6">
    <name type="scientific">Neptunomonas antarctica</name>
    <dbReference type="NCBI Taxonomy" id="619304"/>
    <lineage>
        <taxon>Bacteria</taxon>
        <taxon>Pseudomonadati</taxon>
        <taxon>Pseudomonadota</taxon>
        <taxon>Gammaproteobacteria</taxon>
        <taxon>Oceanospirillales</taxon>
        <taxon>Oceanospirillaceae</taxon>
        <taxon>Neptunomonas</taxon>
    </lineage>
</organism>
<dbReference type="GO" id="GO:0016706">
    <property type="term" value="F:2-oxoglutarate-dependent dioxygenase activity"/>
    <property type="evidence" value="ECO:0007669"/>
    <property type="project" value="UniProtKB-ARBA"/>
</dbReference>
<evidence type="ECO:0000256" key="1">
    <source>
        <dbReference type="ARBA" id="ARBA00022723"/>
    </source>
</evidence>
<dbReference type="STRING" id="619304.SAMN05421760_102483"/>
<dbReference type="Gene3D" id="3.60.130.10">
    <property type="entry name" value="Clavaminate synthase-like"/>
    <property type="match status" value="1"/>
</dbReference>